<dbReference type="InParanoid" id="A0A067MGQ9"/>
<gene>
    <name evidence="1" type="ORF">BOTBODRAFT_175276</name>
</gene>
<dbReference type="AlphaFoldDB" id="A0A067MGQ9"/>
<dbReference type="EMBL" id="KL198041">
    <property type="protein sequence ID" value="KDQ13860.1"/>
    <property type="molecule type" value="Genomic_DNA"/>
</dbReference>
<organism evidence="1 2">
    <name type="scientific">Botryobasidium botryosum (strain FD-172 SS1)</name>
    <dbReference type="NCBI Taxonomy" id="930990"/>
    <lineage>
        <taxon>Eukaryota</taxon>
        <taxon>Fungi</taxon>
        <taxon>Dikarya</taxon>
        <taxon>Basidiomycota</taxon>
        <taxon>Agaricomycotina</taxon>
        <taxon>Agaricomycetes</taxon>
        <taxon>Cantharellales</taxon>
        <taxon>Botryobasidiaceae</taxon>
        <taxon>Botryobasidium</taxon>
    </lineage>
</organism>
<dbReference type="OrthoDB" id="2269034at2759"/>
<keyword evidence="2" id="KW-1185">Reference proteome</keyword>
<dbReference type="Gene3D" id="3.80.10.10">
    <property type="entry name" value="Ribonuclease Inhibitor"/>
    <property type="match status" value="1"/>
</dbReference>
<sequence length="474" mass="52128">MIFKMTEGSATNSFRPLETRAPLNLAQVSKLWREITLNTPSLWVAIDVMNIGLAPIFLERSQSAALEITVASGGMYDEEEDGSDSGEEPMRLASELEGARKAYDLRGRNPHDFLAPLLPHIARWRSLILEVPSTNKQLEGFLLPSAAPALTTFCALELGHSPVLPTLHPDLFNKQLPNLNRLSLGGVALPLQLAPTALKCLRYLTLEGFDYEPEETAHFLRLLQGCPLLESLTLQTMDAPCADEMPIVSLQHLRTLDLDSVKPDFVRDLLSHIVAPSSLRVGITIHHRHLPTIAPSLNVPLSHVGSHPIHNWSFKQSTYWLTISGTTAQGTELMQLGLYSPQPTADMSVCFNHILPGFTSESLSFNSITTGYYGLSLAQPSTLFMVTSLSFVDCARGFLDVLFTCSSFPRLKNLKVENCNIDSDDLTILACPRDGQLDPGPDGHAQVVDTCRVDYFDGAVGVPEVLMVRRFNLG</sequence>
<dbReference type="HOGENOM" id="CLU_621104_0_0_1"/>
<dbReference type="InterPro" id="IPR032675">
    <property type="entry name" value="LRR_dom_sf"/>
</dbReference>
<protein>
    <recommendedName>
        <fullName evidence="3">F-box domain-containing protein</fullName>
    </recommendedName>
</protein>
<dbReference type="Proteomes" id="UP000027195">
    <property type="component" value="Unassembled WGS sequence"/>
</dbReference>
<reference evidence="2" key="1">
    <citation type="journal article" date="2014" name="Proc. Natl. Acad. Sci. U.S.A.">
        <title>Extensive sampling of basidiomycete genomes demonstrates inadequacy of the white-rot/brown-rot paradigm for wood decay fungi.</title>
        <authorList>
            <person name="Riley R."/>
            <person name="Salamov A.A."/>
            <person name="Brown D.W."/>
            <person name="Nagy L.G."/>
            <person name="Floudas D."/>
            <person name="Held B.W."/>
            <person name="Levasseur A."/>
            <person name="Lombard V."/>
            <person name="Morin E."/>
            <person name="Otillar R."/>
            <person name="Lindquist E.A."/>
            <person name="Sun H."/>
            <person name="LaButti K.M."/>
            <person name="Schmutz J."/>
            <person name="Jabbour D."/>
            <person name="Luo H."/>
            <person name="Baker S.E."/>
            <person name="Pisabarro A.G."/>
            <person name="Walton J.D."/>
            <person name="Blanchette R.A."/>
            <person name="Henrissat B."/>
            <person name="Martin F."/>
            <person name="Cullen D."/>
            <person name="Hibbett D.S."/>
            <person name="Grigoriev I.V."/>
        </authorList>
    </citation>
    <scope>NUCLEOTIDE SEQUENCE [LARGE SCALE GENOMIC DNA]</scope>
    <source>
        <strain evidence="2">FD-172 SS1</strain>
    </source>
</reference>
<name>A0A067MGQ9_BOTB1</name>
<evidence type="ECO:0000313" key="1">
    <source>
        <dbReference type="EMBL" id="KDQ13860.1"/>
    </source>
</evidence>
<proteinExistence type="predicted"/>
<evidence type="ECO:0000313" key="2">
    <source>
        <dbReference type="Proteomes" id="UP000027195"/>
    </source>
</evidence>
<dbReference type="SUPFAM" id="SSF52047">
    <property type="entry name" value="RNI-like"/>
    <property type="match status" value="1"/>
</dbReference>
<evidence type="ECO:0008006" key="3">
    <source>
        <dbReference type="Google" id="ProtNLM"/>
    </source>
</evidence>
<accession>A0A067MGQ9</accession>